<dbReference type="PROSITE" id="PS51257">
    <property type="entry name" value="PROKAR_LIPOPROTEIN"/>
    <property type="match status" value="1"/>
</dbReference>
<keyword evidence="4" id="KW-1185">Reference proteome</keyword>
<organism evidence="3 4">
    <name type="scientific">Trebonia kvetii</name>
    <dbReference type="NCBI Taxonomy" id="2480626"/>
    <lineage>
        <taxon>Bacteria</taxon>
        <taxon>Bacillati</taxon>
        <taxon>Actinomycetota</taxon>
        <taxon>Actinomycetes</taxon>
        <taxon>Streptosporangiales</taxon>
        <taxon>Treboniaceae</taxon>
        <taxon>Trebonia</taxon>
    </lineage>
</organism>
<reference evidence="3 4" key="1">
    <citation type="submission" date="2018-11" db="EMBL/GenBank/DDBJ databases">
        <title>Trebonia kvetii gen.nov., sp.nov., a novel acidophilic actinobacterium, and proposal of the new actinobacterial family Treboniaceae fam. nov.</title>
        <authorList>
            <person name="Rapoport D."/>
            <person name="Sagova-Mareckova M."/>
            <person name="Sedlacek I."/>
            <person name="Provaznik J."/>
            <person name="Kralova S."/>
            <person name="Pavlinic D."/>
            <person name="Benes V."/>
            <person name="Kopecky J."/>
        </authorList>
    </citation>
    <scope>NUCLEOTIDE SEQUENCE [LARGE SCALE GENOMIC DNA]</scope>
    <source>
        <strain evidence="3 4">15Tr583</strain>
    </source>
</reference>
<evidence type="ECO:0000256" key="2">
    <source>
        <dbReference type="SAM" id="SignalP"/>
    </source>
</evidence>
<comment type="caution">
    <text evidence="3">The sequence shown here is derived from an EMBL/GenBank/DDBJ whole genome shotgun (WGS) entry which is preliminary data.</text>
</comment>
<protein>
    <submittedName>
        <fullName evidence="3">Uncharacterized protein</fullName>
    </submittedName>
</protein>
<evidence type="ECO:0000313" key="3">
    <source>
        <dbReference type="EMBL" id="TVZ01478.1"/>
    </source>
</evidence>
<dbReference type="SUPFAM" id="SSF109998">
    <property type="entry name" value="Triger factor/SurA peptide-binding domain-like"/>
    <property type="match status" value="1"/>
</dbReference>
<feature type="compositionally biased region" description="Polar residues" evidence="1">
    <location>
        <begin position="225"/>
        <end position="235"/>
    </location>
</feature>
<keyword evidence="2" id="KW-0732">Signal</keyword>
<feature type="region of interest" description="Disordered" evidence="1">
    <location>
        <begin position="214"/>
        <end position="235"/>
    </location>
</feature>
<evidence type="ECO:0000313" key="4">
    <source>
        <dbReference type="Proteomes" id="UP000460272"/>
    </source>
</evidence>
<evidence type="ECO:0000256" key="1">
    <source>
        <dbReference type="SAM" id="MobiDB-lite"/>
    </source>
</evidence>
<dbReference type="EMBL" id="RPFW01000006">
    <property type="protein sequence ID" value="TVZ01478.1"/>
    <property type="molecule type" value="Genomic_DNA"/>
</dbReference>
<feature type="signal peptide" evidence="2">
    <location>
        <begin position="1"/>
        <end position="34"/>
    </location>
</feature>
<feature type="chain" id="PRO_5039247737" evidence="2">
    <location>
        <begin position="35"/>
        <end position="235"/>
    </location>
</feature>
<dbReference type="InterPro" id="IPR027304">
    <property type="entry name" value="Trigger_fact/SurA_dom_sf"/>
</dbReference>
<dbReference type="AlphaFoldDB" id="A0A6P2BRI0"/>
<dbReference type="Gene3D" id="1.10.4030.10">
    <property type="entry name" value="Porin chaperone SurA, peptide-binding domain"/>
    <property type="match status" value="1"/>
</dbReference>
<proteinExistence type="predicted"/>
<name>A0A6P2BRI0_9ACTN</name>
<sequence>MTRLKGSSVALFAKKGRRVAALGAAGLGACAVLAACGPVQAGAAAIVGDQRITVSSLDTQVSNLQAAAKPYSQLPITTAQMPTAVLSWLIRFAVMDQVAATNGITVSQSEAEAGLSSLKSVAQHYGFASTTELLIANGIPPQLFPEVGQWEAQQTAYALKLNNGKTPSTTAEQNAFTTAITKSQCQAAKSLNIKVSPQFGRLDYTHYTVVATPNTLSQPAGKPTPASTTGLAPAC</sequence>
<gene>
    <name evidence="3" type="ORF">EAS64_28615</name>
</gene>
<dbReference type="Pfam" id="PF13624">
    <property type="entry name" value="SurA_N_3"/>
    <property type="match status" value="1"/>
</dbReference>
<accession>A0A6P2BRI0</accession>
<dbReference type="Proteomes" id="UP000460272">
    <property type="component" value="Unassembled WGS sequence"/>
</dbReference>